<dbReference type="Gene3D" id="3.30.420.40">
    <property type="match status" value="1"/>
</dbReference>
<accession>A0A9N9F923</accession>
<dbReference type="EMBL" id="CAJVPS010000959">
    <property type="protein sequence ID" value="CAG8517049.1"/>
    <property type="molecule type" value="Genomic_DNA"/>
</dbReference>
<dbReference type="Pfam" id="PF03727">
    <property type="entry name" value="Hexokinase_2"/>
    <property type="match status" value="1"/>
</dbReference>
<proteinExistence type="inferred from homology"/>
<dbReference type="GO" id="GO:0001678">
    <property type="term" value="P:intracellular glucose homeostasis"/>
    <property type="evidence" value="ECO:0007669"/>
    <property type="project" value="InterPro"/>
</dbReference>
<evidence type="ECO:0000256" key="3">
    <source>
        <dbReference type="ARBA" id="ARBA00022741"/>
    </source>
</evidence>
<evidence type="ECO:0000256" key="6">
    <source>
        <dbReference type="RuleBase" id="RU362007"/>
    </source>
</evidence>
<dbReference type="GO" id="GO:0006013">
    <property type="term" value="P:mannose metabolic process"/>
    <property type="evidence" value="ECO:0007669"/>
    <property type="project" value="TreeGrafter"/>
</dbReference>
<dbReference type="InterPro" id="IPR022673">
    <property type="entry name" value="Hexokinase_C"/>
</dbReference>
<organism evidence="9 10">
    <name type="scientific">Ambispora leptoticha</name>
    <dbReference type="NCBI Taxonomy" id="144679"/>
    <lineage>
        <taxon>Eukaryota</taxon>
        <taxon>Fungi</taxon>
        <taxon>Fungi incertae sedis</taxon>
        <taxon>Mucoromycota</taxon>
        <taxon>Glomeromycotina</taxon>
        <taxon>Glomeromycetes</taxon>
        <taxon>Archaeosporales</taxon>
        <taxon>Ambisporaceae</taxon>
        <taxon>Ambispora</taxon>
    </lineage>
</organism>
<dbReference type="PANTHER" id="PTHR19443">
    <property type="entry name" value="HEXOKINASE"/>
    <property type="match status" value="1"/>
</dbReference>
<keyword evidence="4 6" id="KW-0418">Kinase</keyword>
<evidence type="ECO:0000259" key="8">
    <source>
        <dbReference type="Pfam" id="PF03727"/>
    </source>
</evidence>
<dbReference type="GO" id="GO:0006096">
    <property type="term" value="P:glycolytic process"/>
    <property type="evidence" value="ECO:0007669"/>
    <property type="project" value="UniProtKB-KW"/>
</dbReference>
<keyword evidence="2 6" id="KW-0808">Transferase</keyword>
<protein>
    <recommendedName>
        <fullName evidence="6">Phosphotransferase</fullName>
        <ecNumber evidence="6">2.7.1.-</ecNumber>
    </recommendedName>
</protein>
<dbReference type="GO" id="GO:0006006">
    <property type="term" value="P:glucose metabolic process"/>
    <property type="evidence" value="ECO:0007669"/>
    <property type="project" value="TreeGrafter"/>
</dbReference>
<dbReference type="GO" id="GO:0005524">
    <property type="term" value="F:ATP binding"/>
    <property type="evidence" value="ECO:0007669"/>
    <property type="project" value="UniProtKB-UniRule"/>
</dbReference>
<dbReference type="GO" id="GO:0008865">
    <property type="term" value="F:fructokinase activity"/>
    <property type="evidence" value="ECO:0007669"/>
    <property type="project" value="TreeGrafter"/>
</dbReference>
<feature type="domain" description="Hexokinase C-terminal" evidence="8">
    <location>
        <begin position="213"/>
        <end position="459"/>
    </location>
</feature>
<dbReference type="Proteomes" id="UP000789508">
    <property type="component" value="Unassembled WGS sequence"/>
</dbReference>
<evidence type="ECO:0000313" key="9">
    <source>
        <dbReference type="EMBL" id="CAG8517049.1"/>
    </source>
</evidence>
<sequence>MSNLKIALADLENQLILSHSKLESIIDNFVSCFLKGLTTRSIQSEANDENEKLMTQTMLPSFICRLPTGNERGTSYAMDIGGTNLRVAAVTFLGEGRTEVRQKHFIIAEELKTSGVEKLLEWVAERVQESIIVDGILKMGVTFSFPIEQQTISKGVVMKMGKGFNVPGLQNHDVTELLNSTFKKKNLNIEIVAIVNDTVGTLAAQAYKDPNTKIALIFGTGTNAACVVPVDMVTKLDSTTKRNKKDEDDAVTLINTEWSLLGHSFLPFTKYDYILDEQSDKPNFQPYEKMISVNYLGELVRLTLFDYIRKFGLFGGREAESLSRPYSLKPELLSRIQSEKDTKKVYTILQDELKFSQQQLENPDDILVFQKIIHCFVTRGSQLAASGIAALLKLLYGDYSNIKSNVTLAVDGSFYLKYHEFSDGIDNYLFSILGNNNRKYVKLAGVENGGSIGAAIVAILYSK</sequence>
<dbReference type="PROSITE" id="PS51748">
    <property type="entry name" value="HEXOKINASE_2"/>
    <property type="match status" value="1"/>
</dbReference>
<keyword evidence="10" id="KW-1185">Reference proteome</keyword>
<comment type="similarity">
    <text evidence="1 6">Belongs to the hexokinase family.</text>
</comment>
<dbReference type="SUPFAM" id="SSF53067">
    <property type="entry name" value="Actin-like ATPase domain"/>
    <property type="match status" value="2"/>
</dbReference>
<keyword evidence="5 6" id="KW-0067">ATP-binding</keyword>
<dbReference type="EC" id="2.7.1.-" evidence="6"/>
<dbReference type="GO" id="GO:0004340">
    <property type="term" value="F:glucokinase activity"/>
    <property type="evidence" value="ECO:0007669"/>
    <property type="project" value="TreeGrafter"/>
</dbReference>
<keyword evidence="3 6" id="KW-0547">Nucleotide-binding</keyword>
<dbReference type="AlphaFoldDB" id="A0A9N9F923"/>
<dbReference type="PANTHER" id="PTHR19443:SF24">
    <property type="entry name" value="PHOSPHOTRANSFERASE"/>
    <property type="match status" value="1"/>
</dbReference>
<evidence type="ECO:0000256" key="5">
    <source>
        <dbReference type="ARBA" id="ARBA00022840"/>
    </source>
</evidence>
<dbReference type="InterPro" id="IPR022672">
    <property type="entry name" value="Hexokinase_N"/>
</dbReference>
<dbReference type="GO" id="GO:0019158">
    <property type="term" value="F:mannokinase activity"/>
    <property type="evidence" value="ECO:0007669"/>
    <property type="project" value="TreeGrafter"/>
</dbReference>
<feature type="domain" description="Hexokinase N-terminal" evidence="7">
    <location>
        <begin position="8"/>
        <end position="207"/>
    </location>
</feature>
<evidence type="ECO:0000256" key="1">
    <source>
        <dbReference type="ARBA" id="ARBA00009225"/>
    </source>
</evidence>
<dbReference type="GO" id="GO:0005536">
    <property type="term" value="F:D-glucose binding"/>
    <property type="evidence" value="ECO:0007669"/>
    <property type="project" value="InterPro"/>
</dbReference>
<dbReference type="PRINTS" id="PR00475">
    <property type="entry name" value="HEXOKINASE"/>
</dbReference>
<dbReference type="Gene3D" id="3.40.367.20">
    <property type="match status" value="1"/>
</dbReference>
<evidence type="ECO:0000313" key="10">
    <source>
        <dbReference type="Proteomes" id="UP000789508"/>
    </source>
</evidence>
<reference evidence="9" key="1">
    <citation type="submission" date="2021-06" db="EMBL/GenBank/DDBJ databases">
        <authorList>
            <person name="Kallberg Y."/>
            <person name="Tangrot J."/>
            <person name="Rosling A."/>
        </authorList>
    </citation>
    <scope>NUCLEOTIDE SEQUENCE</scope>
    <source>
        <strain evidence="9">FL130A</strain>
    </source>
</reference>
<dbReference type="InterPro" id="IPR001312">
    <property type="entry name" value="Hexokinase"/>
</dbReference>
<gene>
    <name evidence="9" type="ORF">ALEPTO_LOCUS4271</name>
</gene>
<dbReference type="OrthoDB" id="419537at2759"/>
<dbReference type="InterPro" id="IPR043129">
    <property type="entry name" value="ATPase_NBD"/>
</dbReference>
<evidence type="ECO:0000256" key="2">
    <source>
        <dbReference type="ARBA" id="ARBA00022679"/>
    </source>
</evidence>
<dbReference type="GO" id="GO:0005829">
    <property type="term" value="C:cytosol"/>
    <property type="evidence" value="ECO:0007669"/>
    <property type="project" value="TreeGrafter"/>
</dbReference>
<comment type="caution">
    <text evidence="9">The sequence shown here is derived from an EMBL/GenBank/DDBJ whole genome shotgun (WGS) entry which is preliminary data.</text>
</comment>
<evidence type="ECO:0000256" key="4">
    <source>
        <dbReference type="ARBA" id="ARBA00022777"/>
    </source>
</evidence>
<name>A0A9N9F923_9GLOM</name>
<dbReference type="GO" id="GO:0005739">
    <property type="term" value="C:mitochondrion"/>
    <property type="evidence" value="ECO:0007669"/>
    <property type="project" value="TreeGrafter"/>
</dbReference>
<dbReference type="Pfam" id="PF00349">
    <property type="entry name" value="Hexokinase_1"/>
    <property type="match status" value="1"/>
</dbReference>
<evidence type="ECO:0000259" key="7">
    <source>
        <dbReference type="Pfam" id="PF00349"/>
    </source>
</evidence>
<keyword evidence="6" id="KW-0324">Glycolysis</keyword>